<gene>
    <name evidence="2" type="ORF">G443_003992</name>
</gene>
<dbReference type="Proteomes" id="UP000791080">
    <property type="component" value="Unassembled WGS sequence"/>
</dbReference>
<dbReference type="InterPro" id="IPR000836">
    <property type="entry name" value="PRTase_dom"/>
</dbReference>
<evidence type="ECO:0000313" key="3">
    <source>
        <dbReference type="Proteomes" id="UP000791080"/>
    </source>
</evidence>
<evidence type="ECO:0000256" key="1">
    <source>
        <dbReference type="ARBA" id="ARBA00008007"/>
    </source>
</evidence>
<protein>
    <submittedName>
        <fullName evidence="2">Amidophosphoribosyltransferases</fullName>
    </submittedName>
</protein>
<keyword evidence="3" id="KW-1185">Reference proteome</keyword>
<dbReference type="InterPro" id="IPR051910">
    <property type="entry name" value="ComF/GntX_DNA_util-trans"/>
</dbReference>
<dbReference type="InterPro" id="IPR029057">
    <property type="entry name" value="PRTase-like"/>
</dbReference>
<dbReference type="Gene3D" id="3.40.50.2020">
    <property type="match status" value="1"/>
</dbReference>
<dbReference type="PANTHER" id="PTHR47505:SF1">
    <property type="entry name" value="DNA UTILIZATION PROTEIN YHGH"/>
    <property type="match status" value="1"/>
</dbReference>
<sequence>MRALCDSVLDLLVPRWCVGCDLPGVDLCDGCRRGLGRPRAVTRRPVAVAAPVYALAEYAGATRSAVLAFKERARRGLAVPLGRALAEGIGGPHRPAGAPPRLGRDEPWWLVPAPSRPAAVRRRGGSHVLRLAEVAAAGLRAGGLAVGVADGLRLGPGARDSVGLPPAERLANLAGRVVVRPRRLPPRGAEVVVLDDVVTSGATAAQSVRSLLDAGLRVRAVVVLAVAGGGSARLAGTGGTARGDYLT</sequence>
<proteinExistence type="inferred from homology"/>
<dbReference type="CDD" id="cd06223">
    <property type="entry name" value="PRTases_typeI"/>
    <property type="match status" value="1"/>
</dbReference>
<dbReference type="EMBL" id="AUBJ02000001">
    <property type="protein sequence ID" value="MCP2333722.1"/>
    <property type="molecule type" value="Genomic_DNA"/>
</dbReference>
<dbReference type="RefSeq" id="WP_051314088.1">
    <property type="nucleotide sequence ID" value="NZ_AUBJ02000001.1"/>
</dbReference>
<reference evidence="2 3" key="1">
    <citation type="submission" date="2022-06" db="EMBL/GenBank/DDBJ databases">
        <title>Genomic Encyclopedia of Type Strains, Phase I: the one thousand microbial genomes (KMG-I) project.</title>
        <authorList>
            <person name="Kyrpides N."/>
        </authorList>
    </citation>
    <scope>NUCLEOTIDE SEQUENCE [LARGE SCALE GENOMIC DNA]</scope>
    <source>
        <strain evidence="2 3">DSM 43889</strain>
    </source>
</reference>
<name>A0ABT1JMZ4_ACTCY</name>
<accession>A0ABT1JMZ4</accession>
<dbReference type="PANTHER" id="PTHR47505">
    <property type="entry name" value="DNA UTILIZATION PROTEIN YHGH"/>
    <property type="match status" value="1"/>
</dbReference>
<comment type="caution">
    <text evidence="2">The sequence shown here is derived from an EMBL/GenBank/DDBJ whole genome shotgun (WGS) entry which is preliminary data.</text>
</comment>
<comment type="similarity">
    <text evidence="1">Belongs to the ComF/GntX family.</text>
</comment>
<organism evidence="2 3">
    <name type="scientific">Actinoalloteichus caeruleus DSM 43889</name>
    <dbReference type="NCBI Taxonomy" id="1120930"/>
    <lineage>
        <taxon>Bacteria</taxon>
        <taxon>Bacillati</taxon>
        <taxon>Actinomycetota</taxon>
        <taxon>Actinomycetes</taxon>
        <taxon>Pseudonocardiales</taxon>
        <taxon>Pseudonocardiaceae</taxon>
        <taxon>Actinoalloteichus</taxon>
        <taxon>Actinoalloteichus cyanogriseus</taxon>
    </lineage>
</organism>
<dbReference type="SUPFAM" id="SSF53271">
    <property type="entry name" value="PRTase-like"/>
    <property type="match status" value="1"/>
</dbReference>
<evidence type="ECO:0000313" key="2">
    <source>
        <dbReference type="EMBL" id="MCP2333722.1"/>
    </source>
</evidence>